<dbReference type="AlphaFoldDB" id="A0A0J6SB68"/>
<keyword evidence="3" id="KW-0378">Hydrolase</keyword>
<reference evidence="6 7" key="1">
    <citation type="submission" date="2015-03" db="EMBL/GenBank/DDBJ databases">
        <title>Genome sequencing of Methylobacterium aquaticum DSM16371 type strain.</title>
        <authorList>
            <person name="Chaudhry V."/>
            <person name="Patil P.B."/>
        </authorList>
    </citation>
    <scope>NUCLEOTIDE SEQUENCE [LARGE SCALE GENOMIC DNA]</scope>
    <source>
        <strain evidence="6 7">DSM 16371</strain>
    </source>
</reference>
<dbReference type="SUPFAM" id="SSF56281">
    <property type="entry name" value="Metallo-hydrolase/oxidoreductase"/>
    <property type="match status" value="1"/>
</dbReference>
<dbReference type="PANTHER" id="PTHR42978:SF6">
    <property type="entry name" value="QUORUM-QUENCHING LACTONASE YTNP-RELATED"/>
    <property type="match status" value="1"/>
</dbReference>
<comment type="caution">
    <text evidence="6">The sequence shown here is derived from an EMBL/GenBank/DDBJ whole genome shotgun (WGS) entry which is preliminary data.</text>
</comment>
<feature type="domain" description="Metallo-beta-lactamase" evidence="5">
    <location>
        <begin position="64"/>
        <end position="267"/>
    </location>
</feature>
<dbReference type="Gene3D" id="3.60.15.10">
    <property type="entry name" value="Ribonuclease Z/Hydroxyacylglutathione hydrolase-like"/>
    <property type="match status" value="1"/>
</dbReference>
<evidence type="ECO:0000256" key="4">
    <source>
        <dbReference type="ARBA" id="ARBA00022833"/>
    </source>
</evidence>
<dbReference type="PANTHER" id="PTHR42978">
    <property type="entry name" value="QUORUM-QUENCHING LACTONASE YTNP-RELATED-RELATED"/>
    <property type="match status" value="1"/>
</dbReference>
<evidence type="ECO:0000313" key="7">
    <source>
        <dbReference type="Proteomes" id="UP000035929"/>
    </source>
</evidence>
<evidence type="ECO:0000256" key="3">
    <source>
        <dbReference type="ARBA" id="ARBA00022801"/>
    </source>
</evidence>
<protein>
    <submittedName>
        <fullName evidence="6">Beta-lactamase</fullName>
    </submittedName>
</protein>
<dbReference type="OrthoDB" id="9773738at2"/>
<dbReference type="InterPro" id="IPR001279">
    <property type="entry name" value="Metallo-B-lactamas"/>
</dbReference>
<evidence type="ECO:0000256" key="1">
    <source>
        <dbReference type="ARBA" id="ARBA00007749"/>
    </source>
</evidence>
<name>A0A0J6SB68_9HYPH</name>
<evidence type="ECO:0000313" key="6">
    <source>
        <dbReference type="EMBL" id="KMO30992.1"/>
    </source>
</evidence>
<proteinExistence type="inferred from homology"/>
<dbReference type="CDD" id="cd07720">
    <property type="entry name" value="OPHC2-like_MBL-fold"/>
    <property type="match status" value="1"/>
</dbReference>
<sequence>MSTSSTADLVRPGVLPWTLGDRVVVALNDGHIDASIGLVQGIPSEEAARLQVEGLRSPDAPRITVNAFLILGGPAPVLIDAGMGAGGPASVGHLMTALRACGVEPGSIGAVLVTHLHSDHVGGLMGPDGAALYPTAEVVIPEAEAAYWLAEGAEGRAPDGAKAGFRRAHALVAAYGDRIRRAGEGEVLPGVEAILAPGHTPGHTAYRVQSGDRSLLIWGDVVHLPAIQFARPEAFLSFDVDGAMAVATRKRILDRAAAERSLVAGMHLEFPALGSVRRDGAGFAWVPEQWSAAS</sequence>
<dbReference type="PATRIC" id="fig|270351.6.peg.1807"/>
<keyword evidence="2" id="KW-0479">Metal-binding</keyword>
<dbReference type="SMART" id="SM00849">
    <property type="entry name" value="Lactamase_B"/>
    <property type="match status" value="1"/>
</dbReference>
<keyword evidence="4" id="KW-0862">Zinc</keyword>
<dbReference type="InterPro" id="IPR036866">
    <property type="entry name" value="RibonucZ/Hydroxyglut_hydro"/>
</dbReference>
<comment type="similarity">
    <text evidence="1">Belongs to the metallo-beta-lactamase superfamily.</text>
</comment>
<dbReference type="GO" id="GO:0016787">
    <property type="term" value="F:hydrolase activity"/>
    <property type="evidence" value="ECO:0007669"/>
    <property type="project" value="UniProtKB-KW"/>
</dbReference>
<dbReference type="EMBL" id="LABX01000160">
    <property type="protein sequence ID" value="KMO30992.1"/>
    <property type="molecule type" value="Genomic_DNA"/>
</dbReference>
<accession>A0A0J6SB68</accession>
<gene>
    <name evidence="6" type="ORF">VP06_20415</name>
</gene>
<evidence type="ECO:0000259" key="5">
    <source>
        <dbReference type="SMART" id="SM00849"/>
    </source>
</evidence>
<evidence type="ECO:0000256" key="2">
    <source>
        <dbReference type="ARBA" id="ARBA00022723"/>
    </source>
</evidence>
<organism evidence="6 7">
    <name type="scientific">Methylobacterium aquaticum</name>
    <dbReference type="NCBI Taxonomy" id="270351"/>
    <lineage>
        <taxon>Bacteria</taxon>
        <taxon>Pseudomonadati</taxon>
        <taxon>Pseudomonadota</taxon>
        <taxon>Alphaproteobacteria</taxon>
        <taxon>Hyphomicrobiales</taxon>
        <taxon>Methylobacteriaceae</taxon>
        <taxon>Methylobacterium</taxon>
    </lineage>
</organism>
<dbReference type="Pfam" id="PF00753">
    <property type="entry name" value="Lactamase_B"/>
    <property type="match status" value="1"/>
</dbReference>
<dbReference type="RefSeq" id="WP_048465605.1">
    <property type="nucleotide sequence ID" value="NZ_JBNTQU010000005.1"/>
</dbReference>
<dbReference type="GO" id="GO:0046872">
    <property type="term" value="F:metal ion binding"/>
    <property type="evidence" value="ECO:0007669"/>
    <property type="project" value="UniProtKB-KW"/>
</dbReference>
<dbReference type="InterPro" id="IPR051013">
    <property type="entry name" value="MBL_superfamily_lactonases"/>
</dbReference>
<dbReference type="Proteomes" id="UP000035929">
    <property type="component" value="Unassembled WGS sequence"/>
</dbReference>